<sequence>MKRLVRFKYSIILKSSMGAKHSNIKEDHTKFPFWCGYLPDADALELLKNKNEFILRCLENDSLSLTLYGGPEKISNFILEKNNSGWHLAGQKSTEPTSKELVEFYWCTKQAIILKGDCDRLESPILRPHWLLSSAKVWFGDKLGEGAYGVVYKGELLDGGTVIDVAIKQLVGKDMKKEQIANLWSEARIMTALRNEHVIRFYGIVNDSKPFSIVLEYINGKSVDNFLKEEGSDSDDKMRTKIILGAARGMKYLHSQNPPFLHLDLATRNLLINWTGRSKTINNMTVKVADFGLSKRGQKHTIDVNQPTNLRWLDPDSFRSKSVDKLTDVYAFGITLFEVFSRPYEFPYAKWSGQKVYEQVINVPKSKRKRLNTPDGMPVAFVSLMKECMKFDEDRDKRPSFEQIEKIVDNLYRKM</sequence>
<keyword evidence="1 8" id="KW-0808">Transferase</keyword>
<dbReference type="InterPro" id="IPR011009">
    <property type="entry name" value="Kinase-like_dom_sf"/>
</dbReference>
<evidence type="ECO:0000256" key="6">
    <source>
        <dbReference type="ARBA" id="ARBA00051245"/>
    </source>
</evidence>
<evidence type="ECO:0000256" key="8">
    <source>
        <dbReference type="RuleBase" id="RU362096"/>
    </source>
</evidence>
<gene>
    <name evidence="10" type="ORF">MENT_LOCUS30441</name>
</gene>
<dbReference type="InterPro" id="IPR050198">
    <property type="entry name" value="Non-receptor_tyrosine_kinases"/>
</dbReference>
<dbReference type="SUPFAM" id="SSF55550">
    <property type="entry name" value="SH2 domain"/>
    <property type="match status" value="1"/>
</dbReference>
<dbReference type="InterPro" id="IPR000719">
    <property type="entry name" value="Prot_kinase_dom"/>
</dbReference>
<keyword evidence="5 8" id="KW-0829">Tyrosine-protein kinase</keyword>
<dbReference type="EMBL" id="CAJEWN010000321">
    <property type="protein sequence ID" value="CAD2178498.1"/>
    <property type="molecule type" value="Genomic_DNA"/>
</dbReference>
<evidence type="ECO:0000256" key="5">
    <source>
        <dbReference type="ARBA" id="ARBA00023137"/>
    </source>
</evidence>
<dbReference type="OrthoDB" id="3256376at2759"/>
<evidence type="ECO:0000313" key="11">
    <source>
        <dbReference type="Proteomes" id="UP000580250"/>
    </source>
</evidence>
<comment type="caution">
    <text evidence="10">The sequence shown here is derived from an EMBL/GenBank/DDBJ whole genome shotgun (WGS) entry which is preliminary data.</text>
</comment>
<dbReference type="PROSITE" id="PS00109">
    <property type="entry name" value="PROTEIN_KINASE_TYR"/>
    <property type="match status" value="1"/>
</dbReference>
<keyword evidence="4 7" id="KW-0067">ATP-binding</keyword>
<evidence type="ECO:0000259" key="9">
    <source>
        <dbReference type="PROSITE" id="PS50011"/>
    </source>
</evidence>
<comment type="similarity">
    <text evidence="8">Belongs to the protein kinase superfamily. Tyr protein kinase family.</text>
</comment>
<dbReference type="InterPro" id="IPR000980">
    <property type="entry name" value="SH2"/>
</dbReference>
<dbReference type="InterPro" id="IPR001245">
    <property type="entry name" value="Ser-Thr/Tyr_kinase_cat_dom"/>
</dbReference>
<name>A0A6V7VVT1_MELEN</name>
<dbReference type="Pfam" id="PF07714">
    <property type="entry name" value="PK_Tyr_Ser-Thr"/>
    <property type="match status" value="1"/>
</dbReference>
<reference evidence="10 11" key="1">
    <citation type="submission" date="2020-08" db="EMBL/GenBank/DDBJ databases">
        <authorList>
            <person name="Koutsovoulos G."/>
            <person name="Danchin GJ E."/>
        </authorList>
    </citation>
    <scope>NUCLEOTIDE SEQUENCE [LARGE SCALE GENOMIC DNA]</scope>
</reference>
<organism evidence="10 11">
    <name type="scientific">Meloidogyne enterolobii</name>
    <name type="common">Root-knot nematode worm</name>
    <name type="synonym">Meloidogyne mayaguensis</name>
    <dbReference type="NCBI Taxonomy" id="390850"/>
    <lineage>
        <taxon>Eukaryota</taxon>
        <taxon>Metazoa</taxon>
        <taxon>Ecdysozoa</taxon>
        <taxon>Nematoda</taxon>
        <taxon>Chromadorea</taxon>
        <taxon>Rhabditida</taxon>
        <taxon>Tylenchina</taxon>
        <taxon>Tylenchomorpha</taxon>
        <taxon>Tylenchoidea</taxon>
        <taxon>Meloidogynidae</taxon>
        <taxon>Meloidogyninae</taxon>
        <taxon>Meloidogyne</taxon>
    </lineage>
</organism>
<evidence type="ECO:0000256" key="7">
    <source>
        <dbReference type="PROSITE-ProRule" id="PRU10141"/>
    </source>
</evidence>
<feature type="binding site" evidence="7">
    <location>
        <position position="173"/>
    </location>
    <ligand>
        <name>ATP</name>
        <dbReference type="ChEBI" id="CHEBI:30616"/>
    </ligand>
</feature>
<dbReference type="Gene3D" id="3.30.505.10">
    <property type="entry name" value="SH2 domain"/>
    <property type="match status" value="1"/>
</dbReference>
<dbReference type="PANTHER" id="PTHR24418">
    <property type="entry name" value="TYROSINE-PROTEIN KINASE"/>
    <property type="match status" value="1"/>
</dbReference>
<protein>
    <recommendedName>
        <fullName evidence="8">Tyrosine-protein kinase</fullName>
        <ecNumber evidence="8">2.7.10.2</ecNumber>
    </recommendedName>
</protein>
<dbReference type="Gene3D" id="1.10.510.10">
    <property type="entry name" value="Transferase(Phosphotransferase) domain 1"/>
    <property type="match status" value="1"/>
</dbReference>
<keyword evidence="3 8" id="KW-0418">Kinase</keyword>
<feature type="domain" description="Protein kinase" evidence="9">
    <location>
        <begin position="137"/>
        <end position="412"/>
    </location>
</feature>
<dbReference type="GO" id="GO:0005524">
    <property type="term" value="F:ATP binding"/>
    <property type="evidence" value="ECO:0007669"/>
    <property type="project" value="UniProtKB-UniRule"/>
</dbReference>
<comment type="catalytic activity">
    <reaction evidence="6 8">
        <text>L-tyrosyl-[protein] + ATP = O-phospho-L-tyrosyl-[protein] + ADP + H(+)</text>
        <dbReference type="Rhea" id="RHEA:10596"/>
        <dbReference type="Rhea" id="RHEA-COMP:10136"/>
        <dbReference type="Rhea" id="RHEA-COMP:20101"/>
        <dbReference type="ChEBI" id="CHEBI:15378"/>
        <dbReference type="ChEBI" id="CHEBI:30616"/>
        <dbReference type="ChEBI" id="CHEBI:46858"/>
        <dbReference type="ChEBI" id="CHEBI:61978"/>
        <dbReference type="ChEBI" id="CHEBI:456216"/>
        <dbReference type="EC" id="2.7.10.2"/>
    </reaction>
</comment>
<dbReference type="GO" id="GO:0004715">
    <property type="term" value="F:non-membrane spanning protein tyrosine kinase activity"/>
    <property type="evidence" value="ECO:0007669"/>
    <property type="project" value="UniProtKB-EC"/>
</dbReference>
<dbReference type="PROSITE" id="PS50011">
    <property type="entry name" value="PROTEIN_KINASE_DOM"/>
    <property type="match status" value="1"/>
</dbReference>
<dbReference type="PROSITE" id="PS00107">
    <property type="entry name" value="PROTEIN_KINASE_ATP"/>
    <property type="match status" value="1"/>
</dbReference>
<dbReference type="InterPro" id="IPR036860">
    <property type="entry name" value="SH2_dom_sf"/>
</dbReference>
<evidence type="ECO:0000313" key="10">
    <source>
        <dbReference type="EMBL" id="CAD2178498.1"/>
    </source>
</evidence>
<evidence type="ECO:0000256" key="3">
    <source>
        <dbReference type="ARBA" id="ARBA00022777"/>
    </source>
</evidence>
<evidence type="ECO:0000256" key="4">
    <source>
        <dbReference type="ARBA" id="ARBA00022840"/>
    </source>
</evidence>
<dbReference type="SMART" id="SM00252">
    <property type="entry name" value="SH2"/>
    <property type="match status" value="1"/>
</dbReference>
<dbReference type="AlphaFoldDB" id="A0A6V7VVT1"/>
<dbReference type="EC" id="2.7.10.2" evidence="8"/>
<dbReference type="Proteomes" id="UP000580250">
    <property type="component" value="Unassembled WGS sequence"/>
</dbReference>
<evidence type="ECO:0000256" key="2">
    <source>
        <dbReference type="ARBA" id="ARBA00022741"/>
    </source>
</evidence>
<proteinExistence type="inferred from homology"/>
<accession>A0A6V7VVT1</accession>
<evidence type="ECO:0000256" key="1">
    <source>
        <dbReference type="ARBA" id="ARBA00022679"/>
    </source>
</evidence>
<keyword evidence="2 7" id="KW-0547">Nucleotide-binding</keyword>
<dbReference type="InterPro" id="IPR017441">
    <property type="entry name" value="Protein_kinase_ATP_BS"/>
</dbReference>
<dbReference type="SUPFAM" id="SSF56112">
    <property type="entry name" value="Protein kinase-like (PK-like)"/>
    <property type="match status" value="1"/>
</dbReference>
<dbReference type="InterPro" id="IPR008266">
    <property type="entry name" value="Tyr_kinase_AS"/>
</dbReference>